<evidence type="ECO:0000256" key="5">
    <source>
        <dbReference type="ARBA" id="ARBA00022856"/>
    </source>
</evidence>
<dbReference type="OrthoDB" id="9986677at2759"/>
<dbReference type="InterPro" id="IPR004813">
    <property type="entry name" value="OPT"/>
</dbReference>
<dbReference type="InterPro" id="IPR004648">
    <property type="entry name" value="Oligpept_transpt"/>
</dbReference>
<dbReference type="GeneID" id="2868768"/>
<dbReference type="GO" id="GO:0015031">
    <property type="term" value="P:protein transport"/>
    <property type="evidence" value="ECO:0007669"/>
    <property type="project" value="UniProtKB-KW"/>
</dbReference>
<evidence type="ECO:0000256" key="3">
    <source>
        <dbReference type="ARBA" id="ARBA00022448"/>
    </source>
</evidence>
<evidence type="ECO:0000256" key="9">
    <source>
        <dbReference type="SAM" id="Phobius"/>
    </source>
</evidence>
<keyword evidence="5" id="KW-0571">Peptide transport</keyword>
<feature type="transmembrane region" description="Helical" evidence="9">
    <location>
        <begin position="539"/>
        <end position="567"/>
    </location>
</feature>
<dbReference type="Pfam" id="PF03169">
    <property type="entry name" value="OPT"/>
    <property type="match status" value="1"/>
</dbReference>
<evidence type="ECO:0000313" key="10">
    <source>
        <dbReference type="EMBL" id="CBF80410.1"/>
    </source>
</evidence>
<sequence length="756" mass="83906">MVQSSHDRDDDVPVQFNPTEFGMTEEDLEAAKHRIDEVSDSQVREVVQNVLQFHRNDFNFPSAILHRFSEFSRTPEVSQSDRPETVLLRAQVRLLVALILTNSPYPEVRAIVGNKDDPQTPCSTIRSWAIGLLFVVGGSAVNQLFSIRQPPIGIAPMAIQLLSYPLGKAAEQLLPDVGFSFCGVRHSLNPGPFSPKEHLLITIMANVLPQYYGQSYASAFSYQVLLSLSSDLMGYGLAGLVRKFLVYPSFCLFPQCLTTLALTKALHGAFGPFRRTYNMSRSRFFMYAFVGMFCYAWFPGYLFERLSIFNWLSWISPSNVNLAAITGIQTGLGLNPFPTFDWNMVTAALDPLVVPLLATLNVFAGAIVSGVLIAIFWFTNIYWASYLPINTNRLFNRWGTAYNVSEILDSHALLDQARYEQYSTAFLAPSSLVRYAFFFATYSATISYSIFYHGQAIMAGFRNLVRKTGGVTASATDIHSRLMRTYKEGDHAISKQLADTQVANRLLHPVSEIWYAALNVLALTLAVVIITAWPTSTNVGVIFVAFCVSAAFLVPVGQIYALTGIAINLKGPMDARKSPFSQLFQAIRSTDVTAPFLTTRYTTLANALPFISDLKLAHYAKLPPWHTFSAQVIATVVSAVHWPSQDVWPWRSLLGFTRCVPDRSHPASDTLLRTTTIILLAAHKSSDAAARGNHLVAAFSSAIAIASLLIYFSLQSNNIELPWWGNYADSGCEEHACTRLSLTGEEYFGPREGEWA</sequence>
<evidence type="ECO:0000256" key="4">
    <source>
        <dbReference type="ARBA" id="ARBA00022692"/>
    </source>
</evidence>
<dbReference type="AlphaFoldDB" id="Q5ATK6"/>
<dbReference type="RefSeq" id="XP_681643.1">
    <property type="nucleotide sequence ID" value="XM_676551.1"/>
</dbReference>
<reference evidence="11" key="2">
    <citation type="journal article" date="2009" name="Fungal Genet. Biol.">
        <title>The 2008 update of the Aspergillus nidulans genome annotation: a community effort.</title>
        <authorList>
            <person name="Wortman J.R."/>
            <person name="Gilsenan J.M."/>
            <person name="Joardar V."/>
            <person name="Deegan J."/>
            <person name="Clutterbuck J."/>
            <person name="Andersen M.R."/>
            <person name="Archer D."/>
            <person name="Bencina M."/>
            <person name="Braus G."/>
            <person name="Coutinho P."/>
            <person name="von Dohren H."/>
            <person name="Doonan J."/>
            <person name="Driessen A.J."/>
            <person name="Durek P."/>
            <person name="Espeso E."/>
            <person name="Fekete E."/>
            <person name="Flipphi M."/>
            <person name="Estrada C.G."/>
            <person name="Geysens S."/>
            <person name="Goldman G."/>
            <person name="de Groot P.W."/>
            <person name="Hansen K."/>
            <person name="Harris S.D."/>
            <person name="Heinekamp T."/>
            <person name="Helmstaedt K."/>
            <person name="Henrissat B."/>
            <person name="Hofmann G."/>
            <person name="Homan T."/>
            <person name="Horio T."/>
            <person name="Horiuchi H."/>
            <person name="James S."/>
            <person name="Jones M."/>
            <person name="Karaffa L."/>
            <person name="Karanyi Z."/>
            <person name="Kato M."/>
            <person name="Keller N."/>
            <person name="Kelly D.E."/>
            <person name="Kiel J.A."/>
            <person name="Kim J.M."/>
            <person name="van der Klei I.J."/>
            <person name="Klis F.M."/>
            <person name="Kovalchuk A."/>
            <person name="Krasevec N."/>
            <person name="Kubicek C.P."/>
            <person name="Liu B."/>
            <person name="Maccabe A."/>
            <person name="Meyer V."/>
            <person name="Mirabito P."/>
            <person name="Miskei M."/>
            <person name="Mos M."/>
            <person name="Mullins J."/>
            <person name="Nelson D.R."/>
            <person name="Nielsen J."/>
            <person name="Oakley B.R."/>
            <person name="Osmani S.A."/>
            <person name="Pakula T."/>
            <person name="Paszewski A."/>
            <person name="Paulsen I."/>
            <person name="Pilsyk S."/>
            <person name="Pocsi I."/>
            <person name="Punt P.J."/>
            <person name="Ram A.F."/>
            <person name="Ren Q."/>
            <person name="Robellet X."/>
            <person name="Robson G."/>
            <person name="Seiboth B."/>
            <person name="van Solingen P."/>
            <person name="Specht T."/>
            <person name="Sun J."/>
            <person name="Taheri-Talesh N."/>
            <person name="Takeshita N."/>
            <person name="Ussery D."/>
            <person name="vanKuyk P.A."/>
            <person name="Visser H."/>
            <person name="van de Vondervoort P.J."/>
            <person name="de Vries R.P."/>
            <person name="Walton J."/>
            <person name="Xiang X."/>
            <person name="Xiong Y."/>
            <person name="Zeng A.P."/>
            <person name="Brandt B.W."/>
            <person name="Cornell M.J."/>
            <person name="van den Hondel C.A."/>
            <person name="Visser J."/>
            <person name="Oliver S.G."/>
            <person name="Turner G."/>
        </authorList>
    </citation>
    <scope>GENOME REANNOTATION</scope>
    <source>
        <strain evidence="11">FGSC A4 / ATCC 38163 / CBS 112.46 / NRRL 194 / M139</strain>
    </source>
</reference>
<keyword evidence="4 9" id="KW-0812">Transmembrane</keyword>
<protein>
    <submittedName>
        <fullName evidence="10">OPT oligopeptide transporter family (Eurofung)</fullName>
    </submittedName>
</protein>
<feature type="transmembrane region" description="Helical" evidence="9">
    <location>
        <begin position="432"/>
        <end position="452"/>
    </location>
</feature>
<keyword evidence="7 9" id="KW-1133">Transmembrane helix</keyword>
<evidence type="ECO:0000256" key="8">
    <source>
        <dbReference type="ARBA" id="ARBA00023136"/>
    </source>
</evidence>
<dbReference type="PANTHER" id="PTHR22601">
    <property type="entry name" value="ISP4 LIKE PROTEIN"/>
    <property type="match status" value="1"/>
</dbReference>
<dbReference type="eggNOG" id="KOG2262">
    <property type="taxonomic scope" value="Eukaryota"/>
</dbReference>
<dbReference type="GO" id="GO:0005886">
    <property type="term" value="C:plasma membrane"/>
    <property type="evidence" value="ECO:0000318"/>
    <property type="project" value="GO_Central"/>
</dbReference>
<dbReference type="InParanoid" id="Q5ATK6"/>
<feature type="transmembrane region" description="Helical" evidence="9">
    <location>
        <begin position="284"/>
        <end position="302"/>
    </location>
</feature>
<evidence type="ECO:0000313" key="11">
    <source>
        <dbReference type="Proteomes" id="UP000000560"/>
    </source>
</evidence>
<proteinExistence type="inferred from homology"/>
<dbReference type="OMA" id="DWNIVTH"/>
<evidence type="ECO:0000256" key="2">
    <source>
        <dbReference type="ARBA" id="ARBA00008807"/>
    </source>
</evidence>
<name>Q5ATK6_EMENI</name>
<dbReference type="KEGG" id="ani:ANIA_08374"/>
<evidence type="ECO:0000256" key="6">
    <source>
        <dbReference type="ARBA" id="ARBA00022927"/>
    </source>
</evidence>
<gene>
    <name evidence="10" type="ORF">ANIA_08374</name>
</gene>
<keyword evidence="6" id="KW-0653">Protein transport</keyword>
<dbReference type="HOGENOM" id="CLU_004965_1_0_1"/>
<comment type="subcellular location">
    <subcellularLocation>
        <location evidence="1">Membrane</location>
        <topology evidence="1">Multi-pass membrane protein</topology>
    </subcellularLocation>
</comment>
<keyword evidence="8 9" id="KW-0472">Membrane</keyword>
<comment type="similarity">
    <text evidence="2">Belongs to the oligopeptide OPT transporter family.</text>
</comment>
<dbReference type="Proteomes" id="UP000000560">
    <property type="component" value="Chromosome V"/>
</dbReference>
<keyword evidence="3" id="KW-0813">Transport</keyword>
<organism evidence="10 11">
    <name type="scientific">Emericella nidulans (strain FGSC A4 / ATCC 38163 / CBS 112.46 / NRRL 194 / M139)</name>
    <name type="common">Aspergillus nidulans</name>
    <dbReference type="NCBI Taxonomy" id="227321"/>
    <lineage>
        <taxon>Eukaryota</taxon>
        <taxon>Fungi</taxon>
        <taxon>Dikarya</taxon>
        <taxon>Ascomycota</taxon>
        <taxon>Pezizomycotina</taxon>
        <taxon>Eurotiomycetes</taxon>
        <taxon>Eurotiomycetidae</taxon>
        <taxon>Eurotiales</taxon>
        <taxon>Aspergillaceae</taxon>
        <taxon>Aspergillus</taxon>
        <taxon>Aspergillus subgen. Nidulantes</taxon>
    </lineage>
</organism>
<keyword evidence="11" id="KW-1185">Reference proteome</keyword>
<feature type="transmembrane region" description="Helical" evidence="9">
    <location>
        <begin position="513"/>
        <end position="533"/>
    </location>
</feature>
<reference evidence="11" key="1">
    <citation type="journal article" date="2005" name="Nature">
        <title>Sequencing of Aspergillus nidulans and comparative analysis with A. fumigatus and A. oryzae.</title>
        <authorList>
            <person name="Galagan J.E."/>
            <person name="Calvo S.E."/>
            <person name="Cuomo C."/>
            <person name="Ma L.J."/>
            <person name="Wortman J.R."/>
            <person name="Batzoglou S."/>
            <person name="Lee S.I."/>
            <person name="Basturkmen M."/>
            <person name="Spevak C.C."/>
            <person name="Clutterbuck J."/>
            <person name="Kapitonov V."/>
            <person name="Jurka J."/>
            <person name="Scazzocchio C."/>
            <person name="Farman M."/>
            <person name="Butler J."/>
            <person name="Purcell S."/>
            <person name="Harris S."/>
            <person name="Braus G.H."/>
            <person name="Draht O."/>
            <person name="Busch S."/>
            <person name="D'Enfert C."/>
            <person name="Bouchier C."/>
            <person name="Goldman G.H."/>
            <person name="Bell-Pedersen D."/>
            <person name="Griffiths-Jones S."/>
            <person name="Doonan J.H."/>
            <person name="Yu J."/>
            <person name="Vienken K."/>
            <person name="Pain A."/>
            <person name="Freitag M."/>
            <person name="Selker E.U."/>
            <person name="Archer D.B."/>
            <person name="Penalva M.A."/>
            <person name="Oakley B.R."/>
            <person name="Momany M."/>
            <person name="Tanaka T."/>
            <person name="Kumagai T."/>
            <person name="Asai K."/>
            <person name="Machida M."/>
            <person name="Nierman W.C."/>
            <person name="Denning D.W."/>
            <person name="Caddick M."/>
            <person name="Hynes M."/>
            <person name="Paoletti M."/>
            <person name="Fischer R."/>
            <person name="Miller B."/>
            <person name="Dyer P."/>
            <person name="Sachs M.S."/>
            <person name="Osmani S.A."/>
            <person name="Birren B.W."/>
        </authorList>
    </citation>
    <scope>NUCLEOTIDE SEQUENCE [LARGE SCALE GENOMIC DNA]</scope>
    <source>
        <strain evidence="11">FGSC A4 / ATCC 38163 / CBS 112.46 / NRRL 194 / M139</strain>
    </source>
</reference>
<evidence type="ECO:0000256" key="7">
    <source>
        <dbReference type="ARBA" id="ARBA00022989"/>
    </source>
</evidence>
<accession>C8VE70</accession>
<dbReference type="EMBL" id="BN001305">
    <property type="protein sequence ID" value="CBF80410.1"/>
    <property type="molecule type" value="Genomic_DNA"/>
</dbReference>
<dbReference type="GO" id="GO:0035673">
    <property type="term" value="F:oligopeptide transmembrane transporter activity"/>
    <property type="evidence" value="ECO:0000318"/>
    <property type="project" value="GO_Central"/>
</dbReference>
<accession>Q5ATK6</accession>
<evidence type="ECO:0000256" key="1">
    <source>
        <dbReference type="ARBA" id="ARBA00004141"/>
    </source>
</evidence>
<feature type="transmembrane region" description="Helical" evidence="9">
    <location>
        <begin position="352"/>
        <end position="378"/>
    </location>
</feature>
<dbReference type="NCBIfam" id="TIGR00728">
    <property type="entry name" value="OPT_sfam"/>
    <property type="match status" value="1"/>
</dbReference>